<dbReference type="Pfam" id="PF08238">
    <property type="entry name" value="Sel1"/>
    <property type="match status" value="3"/>
</dbReference>
<evidence type="ECO:0000313" key="3">
    <source>
        <dbReference type="Proteomes" id="UP000092247"/>
    </source>
</evidence>
<organism evidence="2 3">
    <name type="scientific">Morganella psychrotolerans</name>
    <dbReference type="NCBI Taxonomy" id="368603"/>
    <lineage>
        <taxon>Bacteria</taxon>
        <taxon>Pseudomonadati</taxon>
        <taxon>Pseudomonadota</taxon>
        <taxon>Gammaproteobacteria</taxon>
        <taxon>Enterobacterales</taxon>
        <taxon>Morganellaceae</taxon>
        <taxon>Morganella</taxon>
    </lineage>
</organism>
<keyword evidence="1" id="KW-0732">Signal</keyword>
<accession>A0A1B8GYV0</accession>
<dbReference type="SMART" id="SM00671">
    <property type="entry name" value="SEL1"/>
    <property type="match status" value="3"/>
</dbReference>
<dbReference type="RefSeq" id="WP_067426855.1">
    <property type="nucleotide sequence ID" value="NZ_CBCPID010000006.1"/>
</dbReference>
<evidence type="ECO:0000256" key="1">
    <source>
        <dbReference type="SAM" id="SignalP"/>
    </source>
</evidence>
<evidence type="ECO:0000313" key="2">
    <source>
        <dbReference type="EMBL" id="OBU02002.1"/>
    </source>
</evidence>
<dbReference type="Proteomes" id="UP000092247">
    <property type="component" value="Unassembled WGS sequence"/>
</dbReference>
<feature type="signal peptide" evidence="1">
    <location>
        <begin position="1"/>
        <end position="16"/>
    </location>
</feature>
<reference evidence="2 3" key="1">
    <citation type="submission" date="2016-06" db="EMBL/GenBank/DDBJ databases">
        <authorList>
            <person name="Kjaerup R.B."/>
            <person name="Dalgaard T.S."/>
            <person name="Juul-Madsen H.R."/>
        </authorList>
    </citation>
    <scope>NUCLEOTIDE SEQUENCE [LARGE SCALE GENOMIC DNA]</scope>
    <source>
        <strain evidence="2 3">GCSL-Mp3</strain>
    </source>
</reference>
<dbReference type="PANTHER" id="PTHR11102:SF160">
    <property type="entry name" value="ERAD-ASSOCIATED E3 UBIQUITIN-PROTEIN LIGASE COMPONENT HRD3"/>
    <property type="match status" value="1"/>
</dbReference>
<evidence type="ECO:0008006" key="4">
    <source>
        <dbReference type="Google" id="ProtNLM"/>
    </source>
</evidence>
<dbReference type="InterPro" id="IPR050767">
    <property type="entry name" value="Sel1_AlgK"/>
</dbReference>
<name>A0A1B8GYV0_9GAMM</name>
<proteinExistence type="predicted"/>
<dbReference type="PANTHER" id="PTHR11102">
    <property type="entry name" value="SEL-1-LIKE PROTEIN"/>
    <property type="match status" value="1"/>
</dbReference>
<comment type="caution">
    <text evidence="2">The sequence shown here is derived from an EMBL/GenBank/DDBJ whole genome shotgun (WGS) entry which is preliminary data.</text>
</comment>
<feature type="chain" id="PRO_5008609276" description="Sel1 repeat family protein" evidence="1">
    <location>
        <begin position="17"/>
        <end position="152"/>
    </location>
</feature>
<dbReference type="SUPFAM" id="SSF81901">
    <property type="entry name" value="HCP-like"/>
    <property type="match status" value="1"/>
</dbReference>
<dbReference type="AlphaFoldDB" id="A0A1B8GYV0"/>
<sequence length="152" mass="16947">MKKLLILLFLFSPAYADSVDCKDKDIALCQKATNGDAIAQLKLGESYVDAKLDYADKDYNKAKYWYDLSANQGNAEAQLNLGILYASGILGTQDNDQARKYWELAAKQNNAVAQYNLGQLYFDGRGVKQDNALAKDFFEKSCKNGFSLACDR</sequence>
<gene>
    <name evidence="2" type="ORF">AYY17_13340</name>
</gene>
<protein>
    <recommendedName>
        <fullName evidence="4">Sel1 repeat family protein</fullName>
    </recommendedName>
</protein>
<dbReference type="InterPro" id="IPR006597">
    <property type="entry name" value="Sel1-like"/>
</dbReference>
<dbReference type="EMBL" id="LZEX01000046">
    <property type="protein sequence ID" value="OBU02002.1"/>
    <property type="molecule type" value="Genomic_DNA"/>
</dbReference>
<dbReference type="InterPro" id="IPR011990">
    <property type="entry name" value="TPR-like_helical_dom_sf"/>
</dbReference>
<dbReference type="Gene3D" id="1.25.40.10">
    <property type="entry name" value="Tetratricopeptide repeat domain"/>
    <property type="match status" value="1"/>
</dbReference>